<feature type="non-terminal residue" evidence="1">
    <location>
        <position position="830"/>
    </location>
</feature>
<evidence type="ECO:0000313" key="1">
    <source>
        <dbReference type="EMBL" id="KAG0426521.1"/>
    </source>
</evidence>
<reference evidence="1 2" key="1">
    <citation type="journal article" date="2020" name="Cell">
        <title>Large-Scale Comparative Analyses of Tick Genomes Elucidate Their Genetic Diversity and Vector Capacities.</title>
        <authorList>
            <consortium name="Tick Genome and Microbiome Consortium (TIGMIC)"/>
            <person name="Jia N."/>
            <person name="Wang J."/>
            <person name="Shi W."/>
            <person name="Du L."/>
            <person name="Sun Y."/>
            <person name="Zhan W."/>
            <person name="Jiang J.F."/>
            <person name="Wang Q."/>
            <person name="Zhang B."/>
            <person name="Ji P."/>
            <person name="Bell-Sakyi L."/>
            <person name="Cui X.M."/>
            <person name="Yuan T.T."/>
            <person name="Jiang B.G."/>
            <person name="Yang W.F."/>
            <person name="Lam T.T."/>
            <person name="Chang Q.C."/>
            <person name="Ding S.J."/>
            <person name="Wang X.J."/>
            <person name="Zhu J.G."/>
            <person name="Ruan X.D."/>
            <person name="Zhao L."/>
            <person name="Wei J.T."/>
            <person name="Ye R.Z."/>
            <person name="Que T.C."/>
            <person name="Du C.H."/>
            <person name="Zhou Y.H."/>
            <person name="Cheng J.X."/>
            <person name="Dai P.F."/>
            <person name="Guo W.B."/>
            <person name="Han X.H."/>
            <person name="Huang E.J."/>
            <person name="Li L.F."/>
            <person name="Wei W."/>
            <person name="Gao Y.C."/>
            <person name="Liu J.Z."/>
            <person name="Shao H.Z."/>
            <person name="Wang X."/>
            <person name="Wang C.C."/>
            <person name="Yang T.C."/>
            <person name="Huo Q.B."/>
            <person name="Li W."/>
            <person name="Chen H.Y."/>
            <person name="Chen S.E."/>
            <person name="Zhou L.G."/>
            <person name="Ni X.B."/>
            <person name="Tian J.H."/>
            <person name="Sheng Y."/>
            <person name="Liu T."/>
            <person name="Pan Y.S."/>
            <person name="Xia L.Y."/>
            <person name="Li J."/>
            <person name="Zhao F."/>
            <person name="Cao W.C."/>
        </authorList>
    </citation>
    <scope>NUCLEOTIDE SEQUENCE [LARGE SCALE GENOMIC DNA]</scope>
    <source>
        <strain evidence="1">Iper-2018</strain>
    </source>
</reference>
<sequence length="830" mass="91883">MNRLRRKRAVIRSAVTRATNDLQALLNSSDAAAEEMDSVEAYQVSICRLRTRATLKLDALRTPNIVSNAVERLQDRDQGHQRWLYDDIKVNVRSLEALGVKAEEYSVLLHAAVKKRLPDDLVLRYCQQRATDTADSTGSLQTFLNFLKSKVESRERVLEIKPDQASPSEAQKEDSFNQVRKAYITPSAAALAARTHAQDAKYLFCDAREHSFDQCNARSISEKKEILKRDGRCFRRFKRYHRARDCRNARFLRCANCQGRHMTCLCDPDLKPTKDSPHSSSQPGTSEVSVTSAVSNSVETVLLQTATIWAEGETKRRVFRCLLDGGSQRTFVTSRLVNELSCKVLGKEALSITVFGDTTLGNASKLRKVEVCLQSQYDQRRVRIEALEVPAICHSSAFPVSLCRTAQTCTLQLADPLCSGVKRDIGIDILIGADNYWKAVTGSIKRLDEDLTAVETIFRWTLQGPVRPLPEVGWHQATVMQVMTRHQSDQPSQQLRERNTPPVVEEDMPEPKQSTIKSEPVPEEAARKDSDVESDKTEALEWAPCTVLAPCNSPGNSRESVSPGCFLGQHYPTRKGREDKKAHPASLPSRNSGKTVGLILLGGRMLENGHETTKKWATGSRAEKPAMDAHEGACATHRRRLSSRPSALMKEQRWFTDVAILWSQAGTNRVTLSSPPCYAVLLADRTPTPRTTSVMATDEATPLDITRLHHVVAALPPETAADIRDIILEPPTTNPYDTLKAELIKRTSASEHRGLPNNVRMVLTSASGLALVQLAQLADTVMEVAAPQVAPMAALQSHLLGASANISAAETTEDSFRTDIQQASKALTTQ</sequence>
<dbReference type="Proteomes" id="UP000805193">
    <property type="component" value="Unassembled WGS sequence"/>
</dbReference>
<protein>
    <submittedName>
        <fullName evidence="1">Uncharacterized protein</fullName>
    </submittedName>
</protein>
<comment type="caution">
    <text evidence="1">The sequence shown here is derived from an EMBL/GenBank/DDBJ whole genome shotgun (WGS) entry which is preliminary data.</text>
</comment>
<keyword evidence="2" id="KW-1185">Reference proteome</keyword>
<dbReference type="EMBL" id="JABSTQ010009710">
    <property type="protein sequence ID" value="KAG0426521.1"/>
    <property type="molecule type" value="Genomic_DNA"/>
</dbReference>
<name>A0AC60PYW1_IXOPE</name>
<accession>A0AC60PYW1</accession>
<gene>
    <name evidence="1" type="ORF">HPB47_026373</name>
</gene>
<evidence type="ECO:0000313" key="2">
    <source>
        <dbReference type="Proteomes" id="UP000805193"/>
    </source>
</evidence>
<proteinExistence type="predicted"/>
<organism evidence="1 2">
    <name type="scientific">Ixodes persulcatus</name>
    <name type="common">Taiga tick</name>
    <dbReference type="NCBI Taxonomy" id="34615"/>
    <lineage>
        <taxon>Eukaryota</taxon>
        <taxon>Metazoa</taxon>
        <taxon>Ecdysozoa</taxon>
        <taxon>Arthropoda</taxon>
        <taxon>Chelicerata</taxon>
        <taxon>Arachnida</taxon>
        <taxon>Acari</taxon>
        <taxon>Parasitiformes</taxon>
        <taxon>Ixodida</taxon>
        <taxon>Ixodoidea</taxon>
        <taxon>Ixodidae</taxon>
        <taxon>Ixodinae</taxon>
        <taxon>Ixodes</taxon>
    </lineage>
</organism>